<sequence length="68" mass="8055">MRGCPPGAIFGQCKNPMCTVLLTKEKVSVHDVYSNEKEREEKRERREREIREEKRERRNCHCAGPHLC</sequence>
<gene>
    <name evidence="1" type="ORF">GBAR_LOCUS3495</name>
</gene>
<protein>
    <submittedName>
        <fullName evidence="1">Uncharacterized protein</fullName>
    </submittedName>
</protein>
<dbReference type="Proteomes" id="UP001174909">
    <property type="component" value="Unassembled WGS sequence"/>
</dbReference>
<comment type="caution">
    <text evidence="1">The sequence shown here is derived from an EMBL/GenBank/DDBJ whole genome shotgun (WGS) entry which is preliminary data.</text>
</comment>
<organism evidence="1 2">
    <name type="scientific">Geodia barretti</name>
    <name type="common">Barrett's horny sponge</name>
    <dbReference type="NCBI Taxonomy" id="519541"/>
    <lineage>
        <taxon>Eukaryota</taxon>
        <taxon>Metazoa</taxon>
        <taxon>Porifera</taxon>
        <taxon>Demospongiae</taxon>
        <taxon>Heteroscleromorpha</taxon>
        <taxon>Tetractinellida</taxon>
        <taxon>Astrophorina</taxon>
        <taxon>Geodiidae</taxon>
        <taxon>Geodia</taxon>
    </lineage>
</organism>
<keyword evidence="2" id="KW-1185">Reference proteome</keyword>
<dbReference type="EMBL" id="CASHTH010000498">
    <property type="protein sequence ID" value="CAI8002835.1"/>
    <property type="molecule type" value="Genomic_DNA"/>
</dbReference>
<proteinExistence type="predicted"/>
<evidence type="ECO:0000313" key="2">
    <source>
        <dbReference type="Proteomes" id="UP001174909"/>
    </source>
</evidence>
<name>A0AA35R3J8_GEOBA</name>
<reference evidence="1" key="1">
    <citation type="submission" date="2023-03" db="EMBL/GenBank/DDBJ databases">
        <authorList>
            <person name="Steffen K."/>
            <person name="Cardenas P."/>
        </authorList>
    </citation>
    <scope>NUCLEOTIDE SEQUENCE</scope>
</reference>
<evidence type="ECO:0000313" key="1">
    <source>
        <dbReference type="EMBL" id="CAI8002835.1"/>
    </source>
</evidence>
<dbReference type="AlphaFoldDB" id="A0AA35R3J8"/>
<feature type="non-terminal residue" evidence="1">
    <location>
        <position position="68"/>
    </location>
</feature>
<accession>A0AA35R3J8</accession>